<evidence type="ECO:0000313" key="4">
    <source>
        <dbReference type="Proteomes" id="UP000218979"/>
    </source>
</evidence>
<sequence>MTIQGYQFDKAKVTPESDAQLYSYLAQTSDNKVISGLTANATGLNVYVAAGKALVQGRLIENAQQVQLTAQANKTGYVCITIDLTQDNTSTGTPGTSDYVPINNQLRLELVDTLNQQDLNSGGLIYTFPIYSYVSTGSSIALTKNSVSFRNIFYDAKEIAWTGNLTAGTAIYDNFSRFRSLICYGISQNKTQFILELDLTKQLTSSEMGGRDFVSNIAIGSHAEGAANREWKLAVGTTLDKSNTYLDARYRDGSGNWSASSSTATFIYKIVGVY</sequence>
<dbReference type="Gene3D" id="2.60.520.10">
    <property type="entry name" value="Phage fibre proteins"/>
    <property type="match status" value="1"/>
</dbReference>
<dbReference type="Proteomes" id="UP000185655">
    <property type="component" value="Unassembled WGS sequence"/>
</dbReference>
<accession>A0A1K2HCJ9</accession>
<evidence type="ECO:0000313" key="2">
    <source>
        <dbReference type="EMBL" id="SFZ74034.1"/>
    </source>
</evidence>
<reference evidence="1 4" key="1">
    <citation type="submission" date="2014-12" db="EMBL/GenBank/DDBJ databases">
        <title>Draft genome sequences of 10 type strains of Lactococcus.</title>
        <authorList>
            <person name="Sun Z."/>
            <person name="Zhong Z."/>
            <person name="Liu W."/>
            <person name="Zhang W."/>
            <person name="Zhang H."/>
        </authorList>
    </citation>
    <scope>NUCLEOTIDE SEQUENCE [LARGE SCALE GENOMIC DNA]</scope>
    <source>
        <strain evidence="1 4">DSM 22330</strain>
    </source>
</reference>
<keyword evidence="4" id="KW-1185">Reference proteome</keyword>
<name>A0A1K2HCJ9_9LACT</name>
<protein>
    <submittedName>
        <fullName evidence="2">Uncharacterized protein</fullName>
    </submittedName>
</protein>
<dbReference type="OrthoDB" id="2237640at2"/>
<gene>
    <name evidence="1" type="ORF">RR45_GL000194</name>
    <name evidence="2" type="ORF">SAMN02746068_01059</name>
</gene>
<dbReference type="EMBL" id="FPKS01000004">
    <property type="protein sequence ID" value="SFZ74034.1"/>
    <property type="molecule type" value="Genomic_DNA"/>
</dbReference>
<dbReference type="RefSeq" id="WP_072353546.1">
    <property type="nucleotide sequence ID" value="NZ_FPKS01000004.1"/>
</dbReference>
<reference evidence="2 3" key="2">
    <citation type="submission" date="2016-11" db="EMBL/GenBank/DDBJ databases">
        <authorList>
            <person name="Jaros S."/>
            <person name="Januszkiewicz K."/>
            <person name="Wedrychowicz H."/>
        </authorList>
    </citation>
    <scope>NUCLEOTIDE SEQUENCE [LARGE SCALE GENOMIC DNA]</scope>
    <source>
        <strain evidence="2 3">DSM 22330</strain>
    </source>
</reference>
<dbReference type="EMBL" id="JXJT01000001">
    <property type="protein sequence ID" value="PCS04875.1"/>
    <property type="molecule type" value="Genomic_DNA"/>
</dbReference>
<organism evidence="2 3">
    <name type="scientific">Pseudolactococcus chungangensis CAU 28 = DSM 22330</name>
    <dbReference type="NCBI Taxonomy" id="1122154"/>
    <lineage>
        <taxon>Bacteria</taxon>
        <taxon>Bacillati</taxon>
        <taxon>Bacillota</taxon>
        <taxon>Bacilli</taxon>
        <taxon>Lactobacillales</taxon>
        <taxon>Streptococcaceae</taxon>
        <taxon>Pseudolactococcus</taxon>
    </lineage>
</organism>
<dbReference type="STRING" id="1122154.SAMN02746068_01059"/>
<dbReference type="AlphaFoldDB" id="A0A1K2HCJ9"/>
<evidence type="ECO:0000313" key="3">
    <source>
        <dbReference type="Proteomes" id="UP000185655"/>
    </source>
</evidence>
<dbReference type="Proteomes" id="UP000218979">
    <property type="component" value="Unassembled WGS sequence"/>
</dbReference>
<evidence type="ECO:0000313" key="1">
    <source>
        <dbReference type="EMBL" id="PCS04875.1"/>
    </source>
</evidence>
<proteinExistence type="predicted"/>